<keyword evidence="1" id="KW-0812">Transmembrane</keyword>
<organism evidence="2 3">
    <name type="scientific">Setaria digitata</name>
    <dbReference type="NCBI Taxonomy" id="48799"/>
    <lineage>
        <taxon>Eukaryota</taxon>
        <taxon>Metazoa</taxon>
        <taxon>Ecdysozoa</taxon>
        <taxon>Nematoda</taxon>
        <taxon>Chromadorea</taxon>
        <taxon>Rhabditida</taxon>
        <taxon>Spirurina</taxon>
        <taxon>Spiruromorpha</taxon>
        <taxon>Filarioidea</taxon>
        <taxon>Setariidae</taxon>
        <taxon>Setaria</taxon>
    </lineage>
</organism>
<dbReference type="Proteomes" id="UP000887581">
    <property type="component" value="Unplaced"/>
</dbReference>
<accession>A0A915Q1N2</accession>
<evidence type="ECO:0000256" key="1">
    <source>
        <dbReference type="SAM" id="Phobius"/>
    </source>
</evidence>
<name>A0A915Q1N2_9BILA</name>
<protein>
    <submittedName>
        <fullName evidence="3">Uncharacterized protein</fullName>
    </submittedName>
</protein>
<proteinExistence type="predicted"/>
<keyword evidence="1" id="KW-0472">Membrane</keyword>
<evidence type="ECO:0000313" key="3">
    <source>
        <dbReference type="WBParaSite" id="sdigi.contig450.g8406.t1"/>
    </source>
</evidence>
<evidence type="ECO:0000313" key="2">
    <source>
        <dbReference type="Proteomes" id="UP000887581"/>
    </source>
</evidence>
<keyword evidence="2" id="KW-1185">Reference proteome</keyword>
<feature type="transmembrane region" description="Helical" evidence="1">
    <location>
        <begin position="51"/>
        <end position="70"/>
    </location>
</feature>
<sequence length="190" mass="22096">MYDISMYGTDKKNLTRKERMKRRARKMIKAGLKEDECYCCSLEGSPTTACIIIAGIVFLIIFCLIVFAVMSAGFDFEATFAEPGVQRRYYYLNVLPRGRHIEQYLVISRIVDIIQLFNGMHLRLFDKTIGPLDWLEITGLNSRSEMQRIRTSYCGSKAVVFRSIKQQQNFKTGIRLFAFTEQWDLDDQQT</sequence>
<dbReference type="AlphaFoldDB" id="A0A915Q1N2"/>
<reference evidence="3" key="1">
    <citation type="submission" date="2022-11" db="UniProtKB">
        <authorList>
            <consortium name="WormBaseParasite"/>
        </authorList>
    </citation>
    <scope>IDENTIFICATION</scope>
</reference>
<keyword evidence="1" id="KW-1133">Transmembrane helix</keyword>
<dbReference type="WBParaSite" id="sdigi.contig450.g8406.t1">
    <property type="protein sequence ID" value="sdigi.contig450.g8406.t1"/>
    <property type="gene ID" value="sdigi.contig450.g8406"/>
</dbReference>